<dbReference type="AlphaFoldDB" id="A0A0R2MHY6"/>
<evidence type="ECO:0000256" key="2">
    <source>
        <dbReference type="ARBA" id="ARBA00022475"/>
    </source>
</evidence>
<dbReference type="RefSeq" id="WP_057705892.1">
    <property type="nucleotide sequence ID" value="NZ_JQCL01000051.1"/>
</dbReference>
<dbReference type="PANTHER" id="PTHR30086:SF20">
    <property type="entry name" value="ARGININE EXPORTER PROTEIN ARGO-RELATED"/>
    <property type="match status" value="1"/>
</dbReference>
<evidence type="ECO:0000256" key="5">
    <source>
        <dbReference type="ARBA" id="ARBA00023136"/>
    </source>
</evidence>
<keyword evidence="8" id="KW-1185">Reference proteome</keyword>
<protein>
    <submittedName>
        <fullName evidence="7">Amino acid efflux protein</fullName>
    </submittedName>
</protein>
<proteinExistence type="predicted"/>
<evidence type="ECO:0000313" key="7">
    <source>
        <dbReference type="EMBL" id="KRO11760.1"/>
    </source>
</evidence>
<feature type="transmembrane region" description="Helical" evidence="6">
    <location>
        <begin position="176"/>
        <end position="199"/>
    </location>
</feature>
<accession>A0A0R2MHY6</accession>
<gene>
    <name evidence="7" type="ORF">IV64_GL002149</name>
</gene>
<organism evidence="7 8">
    <name type="scientific">Lactiplantibacillus xiangfangensis</name>
    <dbReference type="NCBI Taxonomy" id="942150"/>
    <lineage>
        <taxon>Bacteria</taxon>
        <taxon>Bacillati</taxon>
        <taxon>Bacillota</taxon>
        <taxon>Bacilli</taxon>
        <taxon>Lactobacillales</taxon>
        <taxon>Lactobacillaceae</taxon>
        <taxon>Lactiplantibacillus</taxon>
    </lineage>
</organism>
<dbReference type="EMBL" id="JQCL01000051">
    <property type="protein sequence ID" value="KRO11760.1"/>
    <property type="molecule type" value="Genomic_DNA"/>
</dbReference>
<comment type="subcellular location">
    <subcellularLocation>
        <location evidence="1">Cell membrane</location>
        <topology evidence="1">Multi-pass membrane protein</topology>
    </subcellularLocation>
</comment>
<dbReference type="OrthoDB" id="5638726at2"/>
<feature type="transmembrane region" description="Helical" evidence="6">
    <location>
        <begin position="103"/>
        <end position="124"/>
    </location>
</feature>
<evidence type="ECO:0000256" key="1">
    <source>
        <dbReference type="ARBA" id="ARBA00004651"/>
    </source>
</evidence>
<evidence type="ECO:0000256" key="3">
    <source>
        <dbReference type="ARBA" id="ARBA00022692"/>
    </source>
</evidence>
<dbReference type="InterPro" id="IPR001123">
    <property type="entry name" value="LeuE-type"/>
</dbReference>
<feature type="transmembrane region" description="Helical" evidence="6">
    <location>
        <begin position="6"/>
        <end position="25"/>
    </location>
</feature>
<dbReference type="Proteomes" id="UP000051783">
    <property type="component" value="Unassembled WGS sequence"/>
</dbReference>
<keyword evidence="4 6" id="KW-1133">Transmembrane helix</keyword>
<dbReference type="STRING" id="942150.IV64_GL002149"/>
<evidence type="ECO:0000256" key="6">
    <source>
        <dbReference type="SAM" id="Phobius"/>
    </source>
</evidence>
<name>A0A0R2MHY6_9LACO</name>
<sequence length="202" mass="22324">MQVFLQGLLFGVVYIAPIGMQNLFVVSTAIEQPLQRALRVALIVIFFDASLSLACFYGIGKLLQATPWLEMAVLLVGSLLVFYIGWGLLRAKEEAMGTMNADFSYKTAIITAFSVAWLNPQAIIDGSVLLAAFRVSIPMELAHWFIIGVLIASVVWFIGLTSLISKFKHLMQPRVLLWINRVCGAVIILYGVKLLATFVTKI</sequence>
<feature type="transmembrane region" description="Helical" evidence="6">
    <location>
        <begin position="71"/>
        <end position="91"/>
    </location>
</feature>
<feature type="transmembrane region" description="Helical" evidence="6">
    <location>
        <begin position="144"/>
        <end position="164"/>
    </location>
</feature>
<dbReference type="PANTHER" id="PTHR30086">
    <property type="entry name" value="ARGININE EXPORTER PROTEIN ARGO"/>
    <property type="match status" value="1"/>
</dbReference>
<keyword evidence="5 6" id="KW-0472">Membrane</keyword>
<feature type="transmembrane region" description="Helical" evidence="6">
    <location>
        <begin position="37"/>
        <end position="59"/>
    </location>
</feature>
<keyword evidence="3 6" id="KW-0812">Transmembrane</keyword>
<dbReference type="PATRIC" id="fig|942150.3.peg.2246"/>
<reference evidence="7 8" key="1">
    <citation type="journal article" date="2015" name="Genome Announc.">
        <title>Expanding the biotechnology potential of lactobacilli through comparative genomics of 213 strains and associated genera.</title>
        <authorList>
            <person name="Sun Z."/>
            <person name="Harris H.M."/>
            <person name="McCann A."/>
            <person name="Guo C."/>
            <person name="Argimon S."/>
            <person name="Zhang W."/>
            <person name="Yang X."/>
            <person name="Jeffery I.B."/>
            <person name="Cooney J.C."/>
            <person name="Kagawa T.F."/>
            <person name="Liu W."/>
            <person name="Song Y."/>
            <person name="Salvetti E."/>
            <person name="Wrobel A."/>
            <person name="Rasinkangas P."/>
            <person name="Parkhill J."/>
            <person name="Rea M.C."/>
            <person name="O'Sullivan O."/>
            <person name="Ritari J."/>
            <person name="Douillard F.P."/>
            <person name="Paul Ross R."/>
            <person name="Yang R."/>
            <person name="Briner A.E."/>
            <person name="Felis G.E."/>
            <person name="de Vos W.M."/>
            <person name="Barrangou R."/>
            <person name="Klaenhammer T.R."/>
            <person name="Caufield P.W."/>
            <person name="Cui Y."/>
            <person name="Zhang H."/>
            <person name="O'Toole P.W."/>
        </authorList>
    </citation>
    <scope>NUCLEOTIDE SEQUENCE [LARGE SCALE GENOMIC DNA]</scope>
    <source>
        <strain evidence="7 8">LMG 26013</strain>
    </source>
</reference>
<evidence type="ECO:0000256" key="4">
    <source>
        <dbReference type="ARBA" id="ARBA00022989"/>
    </source>
</evidence>
<keyword evidence="2" id="KW-1003">Cell membrane</keyword>
<dbReference type="Pfam" id="PF01810">
    <property type="entry name" value="LysE"/>
    <property type="match status" value="1"/>
</dbReference>
<evidence type="ECO:0000313" key="8">
    <source>
        <dbReference type="Proteomes" id="UP000051783"/>
    </source>
</evidence>
<comment type="caution">
    <text evidence="7">The sequence shown here is derived from an EMBL/GenBank/DDBJ whole genome shotgun (WGS) entry which is preliminary data.</text>
</comment>
<dbReference type="GO" id="GO:0005886">
    <property type="term" value="C:plasma membrane"/>
    <property type="evidence" value="ECO:0007669"/>
    <property type="project" value="UniProtKB-SubCell"/>
</dbReference>
<dbReference type="GO" id="GO:0015171">
    <property type="term" value="F:amino acid transmembrane transporter activity"/>
    <property type="evidence" value="ECO:0007669"/>
    <property type="project" value="TreeGrafter"/>
</dbReference>